<dbReference type="InterPro" id="IPR004685">
    <property type="entry name" value="Brnchd-chn_aa_trnsp_Livcs"/>
</dbReference>
<dbReference type="PANTHER" id="PTHR30588">
    <property type="entry name" value="BRANCHED-CHAIN AMINO ACID TRANSPORT SYSTEM 2 CARRIER PROTEIN"/>
    <property type="match status" value="1"/>
</dbReference>
<feature type="transmembrane region" description="Helical" evidence="9">
    <location>
        <begin position="339"/>
        <end position="356"/>
    </location>
</feature>
<feature type="transmembrane region" description="Helical" evidence="9">
    <location>
        <begin position="368"/>
        <end position="389"/>
    </location>
</feature>
<dbReference type="STRING" id="1121321.SAMN04488530_102115"/>
<dbReference type="PANTHER" id="PTHR30588:SF0">
    <property type="entry name" value="BRANCHED-CHAIN AMINO ACID PERMEASE BRNQ"/>
    <property type="match status" value="1"/>
</dbReference>
<evidence type="ECO:0000313" key="11">
    <source>
        <dbReference type="Proteomes" id="UP000243255"/>
    </source>
</evidence>
<sequence length="433" mass="45564">MGKKMKDTVVVGFALFAMFFGAGNLIFPPYLGVISGQNWLTSFSGFVLADVGLALLAILAATKFNGDVNKMFSRAGNKLNIILGSAIVICIGPLLAIPRTAATTFEMGIQPIFGNFNTIIFSIIFFAVTLVLTIKPSKVVDIVGSFLTPALLVALAILIIKGIMSPLGNINPQPAIDNLFSEGVAQGYQTMDTLGAVVFATVIILSITNKGYTTEKEKVSMSLKSGLVAAVGLCLVYGGLCYLGATVSEMYGKDVNQTALIVSITEGLLGSTGKVILALIVSLACLTTSIGLTSAAGQYFSGLTKGKLKYEHIVIGICVFSAVVSNLGVSNIIKYSAPILSMVYPATVTLIILALFGEKISNDNVFKAATYMALFISILTVIDSMSVKIPAIHLLPLDSLGFNWIVPVLIAGIIGNFIPSGSKEALEYSKKLG</sequence>
<evidence type="ECO:0000256" key="6">
    <source>
        <dbReference type="ARBA" id="ARBA00022970"/>
    </source>
</evidence>
<feature type="transmembrane region" description="Helical" evidence="9">
    <location>
        <begin position="146"/>
        <end position="167"/>
    </location>
</feature>
<evidence type="ECO:0000256" key="7">
    <source>
        <dbReference type="ARBA" id="ARBA00022989"/>
    </source>
</evidence>
<dbReference type="GO" id="GO:0015818">
    <property type="term" value="P:isoleucine transport"/>
    <property type="evidence" value="ECO:0007669"/>
    <property type="project" value="TreeGrafter"/>
</dbReference>
<dbReference type="OrthoDB" id="9783920at2"/>
<evidence type="ECO:0000256" key="1">
    <source>
        <dbReference type="ARBA" id="ARBA00004651"/>
    </source>
</evidence>
<protein>
    <recommendedName>
        <fullName evidence="9">Branched-chain amino acid transport system carrier protein</fullName>
    </recommendedName>
</protein>
<reference evidence="11" key="1">
    <citation type="submission" date="2016-11" db="EMBL/GenBank/DDBJ databases">
        <authorList>
            <person name="Varghese N."/>
            <person name="Submissions S."/>
        </authorList>
    </citation>
    <scope>NUCLEOTIDE SEQUENCE [LARGE SCALE GENOMIC DNA]</scope>
    <source>
        <strain evidence="11">DSM 2635</strain>
    </source>
</reference>
<accession>A0A1M5K479</accession>
<evidence type="ECO:0000256" key="3">
    <source>
        <dbReference type="ARBA" id="ARBA00022448"/>
    </source>
</evidence>
<evidence type="ECO:0000256" key="4">
    <source>
        <dbReference type="ARBA" id="ARBA00022475"/>
    </source>
</evidence>
<name>A0A1M5K479_9FIRM</name>
<comment type="similarity">
    <text evidence="2 9">Belongs to the branched chain amino acid transporter family.</text>
</comment>
<keyword evidence="8 9" id="KW-0472">Membrane</keyword>
<keyword evidence="6 9" id="KW-0029">Amino-acid transport</keyword>
<dbReference type="GO" id="GO:0015188">
    <property type="term" value="F:L-isoleucine transmembrane transporter activity"/>
    <property type="evidence" value="ECO:0007669"/>
    <property type="project" value="TreeGrafter"/>
</dbReference>
<feature type="transmembrane region" description="Helical" evidence="9">
    <location>
        <begin position="275"/>
        <end position="300"/>
    </location>
</feature>
<dbReference type="Pfam" id="PF05525">
    <property type="entry name" value="Branch_AA_trans"/>
    <property type="match status" value="1"/>
</dbReference>
<keyword evidence="3 9" id="KW-0813">Transport</keyword>
<comment type="function">
    <text evidence="9">Component of the transport system for branched-chain amino acids.</text>
</comment>
<dbReference type="GO" id="GO:0005886">
    <property type="term" value="C:plasma membrane"/>
    <property type="evidence" value="ECO:0007669"/>
    <property type="project" value="UniProtKB-SubCell"/>
</dbReference>
<evidence type="ECO:0000256" key="9">
    <source>
        <dbReference type="RuleBase" id="RU362122"/>
    </source>
</evidence>
<feature type="transmembrane region" description="Helical" evidence="9">
    <location>
        <begin position="112"/>
        <end position="134"/>
    </location>
</feature>
<comment type="subcellular location">
    <subcellularLocation>
        <location evidence="1 9">Cell membrane</location>
        <topology evidence="1 9">Multi-pass membrane protein</topology>
    </subcellularLocation>
</comment>
<feature type="transmembrane region" description="Helical" evidence="9">
    <location>
        <begin position="9"/>
        <end position="27"/>
    </location>
</feature>
<keyword evidence="5 9" id="KW-0812">Transmembrane</keyword>
<feature type="transmembrane region" description="Helical" evidence="9">
    <location>
        <begin position="81"/>
        <end position="100"/>
    </location>
</feature>
<keyword evidence="11" id="KW-1185">Reference proteome</keyword>
<evidence type="ECO:0000313" key="10">
    <source>
        <dbReference type="EMBL" id="SHG47279.1"/>
    </source>
</evidence>
<feature type="transmembrane region" description="Helical" evidence="9">
    <location>
        <begin position="187"/>
        <end position="207"/>
    </location>
</feature>
<dbReference type="GO" id="GO:0005304">
    <property type="term" value="F:L-valine transmembrane transporter activity"/>
    <property type="evidence" value="ECO:0007669"/>
    <property type="project" value="TreeGrafter"/>
</dbReference>
<gene>
    <name evidence="10" type="ORF">SAMN04488530_102115</name>
</gene>
<dbReference type="NCBIfam" id="TIGR00796">
    <property type="entry name" value="livcs"/>
    <property type="match status" value="1"/>
</dbReference>
<feature type="transmembrane region" description="Helical" evidence="9">
    <location>
        <begin position="312"/>
        <end position="333"/>
    </location>
</feature>
<feature type="transmembrane region" description="Helical" evidence="9">
    <location>
        <begin position="227"/>
        <end position="245"/>
    </location>
</feature>
<keyword evidence="4" id="KW-1003">Cell membrane</keyword>
<evidence type="ECO:0000256" key="8">
    <source>
        <dbReference type="ARBA" id="ARBA00023136"/>
    </source>
</evidence>
<proteinExistence type="inferred from homology"/>
<feature type="transmembrane region" description="Helical" evidence="9">
    <location>
        <begin position="401"/>
        <end position="418"/>
    </location>
</feature>
<dbReference type="GO" id="GO:0015190">
    <property type="term" value="F:L-leucine transmembrane transporter activity"/>
    <property type="evidence" value="ECO:0007669"/>
    <property type="project" value="TreeGrafter"/>
</dbReference>
<feature type="transmembrane region" description="Helical" evidence="9">
    <location>
        <begin position="39"/>
        <end position="60"/>
    </location>
</feature>
<dbReference type="RefSeq" id="WP_073123556.1">
    <property type="nucleotide sequence ID" value="NZ_BAABCH010000028.1"/>
</dbReference>
<dbReference type="Proteomes" id="UP000243255">
    <property type="component" value="Unassembled WGS sequence"/>
</dbReference>
<dbReference type="EMBL" id="FQWX01000002">
    <property type="protein sequence ID" value="SHG47279.1"/>
    <property type="molecule type" value="Genomic_DNA"/>
</dbReference>
<keyword evidence="7 9" id="KW-1133">Transmembrane helix</keyword>
<dbReference type="GO" id="GO:0015820">
    <property type="term" value="P:L-leucine transport"/>
    <property type="evidence" value="ECO:0007669"/>
    <property type="project" value="TreeGrafter"/>
</dbReference>
<dbReference type="AlphaFoldDB" id="A0A1M5K479"/>
<organism evidence="10 11">
    <name type="scientific">Asaccharospora irregularis DSM 2635</name>
    <dbReference type="NCBI Taxonomy" id="1121321"/>
    <lineage>
        <taxon>Bacteria</taxon>
        <taxon>Bacillati</taxon>
        <taxon>Bacillota</taxon>
        <taxon>Clostridia</taxon>
        <taxon>Peptostreptococcales</taxon>
        <taxon>Peptostreptococcaceae</taxon>
        <taxon>Asaccharospora</taxon>
    </lineage>
</organism>
<evidence type="ECO:0000256" key="5">
    <source>
        <dbReference type="ARBA" id="ARBA00022692"/>
    </source>
</evidence>
<evidence type="ECO:0000256" key="2">
    <source>
        <dbReference type="ARBA" id="ARBA00008540"/>
    </source>
</evidence>